<name>A0AAW2G2Q5_9HYME</name>
<evidence type="ECO:0000313" key="2">
    <source>
        <dbReference type="Proteomes" id="UP001430953"/>
    </source>
</evidence>
<accession>A0AAW2G2Q5</accession>
<protein>
    <submittedName>
        <fullName evidence="1">Uncharacterized protein</fullName>
    </submittedName>
</protein>
<dbReference type="EMBL" id="JADYXP020000007">
    <property type="protein sequence ID" value="KAL0120331.1"/>
    <property type="molecule type" value="Genomic_DNA"/>
</dbReference>
<dbReference type="Proteomes" id="UP001430953">
    <property type="component" value="Unassembled WGS sequence"/>
</dbReference>
<dbReference type="AlphaFoldDB" id="A0AAW2G2Q5"/>
<keyword evidence="2" id="KW-1185">Reference proteome</keyword>
<reference evidence="1 2" key="1">
    <citation type="submission" date="2023-03" db="EMBL/GenBank/DDBJ databases">
        <title>High recombination rates correlate with genetic variation in Cardiocondyla obscurior ants.</title>
        <authorList>
            <person name="Errbii M."/>
        </authorList>
    </citation>
    <scope>NUCLEOTIDE SEQUENCE [LARGE SCALE GENOMIC DNA]</scope>
    <source>
        <strain evidence="1">Alpha-2009</strain>
        <tissue evidence="1">Whole body</tissue>
    </source>
</reference>
<comment type="caution">
    <text evidence="1">The sequence shown here is derived from an EMBL/GenBank/DDBJ whole genome shotgun (WGS) entry which is preliminary data.</text>
</comment>
<sequence>MDLIAKVYAITGQWLNSISYLEHSMVIIEERYGFYSIEVCNEINKLTDICLQYLQEESNTSSKFYKNVLKKSRRYLNRAQEIIDLFYGPWNEIYREIDVKKKILSSILKNFNV</sequence>
<proteinExistence type="predicted"/>
<gene>
    <name evidence="1" type="ORF">PUN28_008170</name>
</gene>
<evidence type="ECO:0000313" key="1">
    <source>
        <dbReference type="EMBL" id="KAL0120331.1"/>
    </source>
</evidence>
<dbReference type="Gene3D" id="1.25.40.10">
    <property type="entry name" value="Tetratricopeptide repeat domain"/>
    <property type="match status" value="1"/>
</dbReference>
<dbReference type="InterPro" id="IPR011990">
    <property type="entry name" value="TPR-like_helical_dom_sf"/>
</dbReference>
<organism evidence="1 2">
    <name type="scientific">Cardiocondyla obscurior</name>
    <dbReference type="NCBI Taxonomy" id="286306"/>
    <lineage>
        <taxon>Eukaryota</taxon>
        <taxon>Metazoa</taxon>
        <taxon>Ecdysozoa</taxon>
        <taxon>Arthropoda</taxon>
        <taxon>Hexapoda</taxon>
        <taxon>Insecta</taxon>
        <taxon>Pterygota</taxon>
        <taxon>Neoptera</taxon>
        <taxon>Endopterygota</taxon>
        <taxon>Hymenoptera</taxon>
        <taxon>Apocrita</taxon>
        <taxon>Aculeata</taxon>
        <taxon>Formicoidea</taxon>
        <taxon>Formicidae</taxon>
        <taxon>Myrmicinae</taxon>
        <taxon>Cardiocondyla</taxon>
    </lineage>
</organism>